<dbReference type="Gene3D" id="3.30.70.580">
    <property type="entry name" value="Pseudouridine synthase I, catalytic domain, N-terminal subdomain"/>
    <property type="match status" value="1"/>
</dbReference>
<dbReference type="EMBL" id="LPWH01000004">
    <property type="protein sequence ID" value="POR05220.1"/>
    <property type="molecule type" value="Genomic_DNA"/>
</dbReference>
<dbReference type="InterPro" id="IPR020103">
    <property type="entry name" value="PsdUridine_synth_cat_dom_sf"/>
</dbReference>
<evidence type="ECO:0000256" key="2">
    <source>
        <dbReference type="ARBA" id="ARBA00023235"/>
    </source>
</evidence>
<dbReference type="InterPro" id="IPR036986">
    <property type="entry name" value="S4_RNA-bd_sf"/>
</dbReference>
<organism evidence="7 8">
    <name type="scientific">Alkalispirochaeta sphaeroplastigenens</name>
    <dbReference type="NCBI Taxonomy" id="1187066"/>
    <lineage>
        <taxon>Bacteria</taxon>
        <taxon>Pseudomonadati</taxon>
        <taxon>Spirochaetota</taxon>
        <taxon>Spirochaetia</taxon>
        <taxon>Spirochaetales</taxon>
        <taxon>Spirochaetaceae</taxon>
        <taxon>Alkalispirochaeta</taxon>
    </lineage>
</organism>
<dbReference type="RefSeq" id="WP_181015298.1">
    <property type="nucleotide sequence ID" value="NZ_LPWH01000004.1"/>
</dbReference>
<gene>
    <name evidence="7" type="ORF">AU468_01660</name>
</gene>
<evidence type="ECO:0000259" key="6">
    <source>
        <dbReference type="SMART" id="SM00363"/>
    </source>
</evidence>
<dbReference type="Gene3D" id="3.10.290.10">
    <property type="entry name" value="RNA-binding S4 domain"/>
    <property type="match status" value="1"/>
</dbReference>
<evidence type="ECO:0000256" key="1">
    <source>
        <dbReference type="ARBA" id="ARBA00008348"/>
    </source>
</evidence>
<name>A0A2S4K0C6_9SPIO</name>
<feature type="domain" description="RNA-binding S4" evidence="6">
    <location>
        <begin position="17"/>
        <end position="75"/>
    </location>
</feature>
<feature type="region of interest" description="Disordered" evidence="5">
    <location>
        <begin position="247"/>
        <end position="339"/>
    </location>
</feature>
<evidence type="ECO:0000256" key="5">
    <source>
        <dbReference type="SAM" id="MobiDB-lite"/>
    </source>
</evidence>
<dbReference type="SUPFAM" id="SSF55120">
    <property type="entry name" value="Pseudouridine synthase"/>
    <property type="match status" value="1"/>
</dbReference>
<dbReference type="InterPro" id="IPR020094">
    <property type="entry name" value="TruA/RsuA/RluB/E/F_N"/>
</dbReference>
<dbReference type="InterPro" id="IPR002942">
    <property type="entry name" value="S4_RNA-bd"/>
</dbReference>
<dbReference type="EC" id="5.4.99.-" evidence="4"/>
<protein>
    <recommendedName>
        <fullName evidence="4">Pseudouridine synthase</fullName>
        <ecNumber evidence="4">5.4.99.-</ecNumber>
    </recommendedName>
</protein>
<evidence type="ECO:0000313" key="7">
    <source>
        <dbReference type="EMBL" id="POR05220.1"/>
    </source>
</evidence>
<dbReference type="PROSITE" id="PS50889">
    <property type="entry name" value="S4"/>
    <property type="match status" value="1"/>
</dbReference>
<dbReference type="Gene3D" id="3.30.70.1560">
    <property type="entry name" value="Alpha-L RNA-binding motif"/>
    <property type="match status" value="1"/>
</dbReference>
<dbReference type="SMART" id="SM00363">
    <property type="entry name" value="S4"/>
    <property type="match status" value="1"/>
</dbReference>
<dbReference type="Pfam" id="PF01479">
    <property type="entry name" value="S4"/>
    <property type="match status" value="1"/>
</dbReference>
<dbReference type="InterPro" id="IPR050343">
    <property type="entry name" value="RsuA_PseudoU_synthase"/>
</dbReference>
<reference evidence="8" key="1">
    <citation type="submission" date="2015-12" db="EMBL/GenBank/DDBJ databases">
        <authorList>
            <person name="Lodha T.D."/>
            <person name="Chintalapati S."/>
            <person name="Chintalapati V.R."/>
            <person name="Sravanthi T."/>
        </authorList>
    </citation>
    <scope>NUCLEOTIDE SEQUENCE [LARGE SCALE GENOMIC DNA]</scope>
    <source>
        <strain evidence="8">JC133</strain>
    </source>
</reference>
<dbReference type="PANTHER" id="PTHR47683:SF2">
    <property type="entry name" value="RNA-BINDING S4 DOMAIN-CONTAINING PROTEIN"/>
    <property type="match status" value="1"/>
</dbReference>
<keyword evidence="8" id="KW-1185">Reference proteome</keyword>
<dbReference type="Pfam" id="PF00849">
    <property type="entry name" value="PseudoU_synth_2"/>
    <property type="match status" value="1"/>
</dbReference>
<keyword evidence="2 4" id="KW-0413">Isomerase</keyword>
<dbReference type="InterPro" id="IPR000748">
    <property type="entry name" value="PsdUridine_synth_RsuA/RluB/E/F"/>
</dbReference>
<comment type="caution">
    <text evidence="7">The sequence shown here is derived from an EMBL/GenBank/DDBJ whole genome shotgun (WGS) entry which is preliminary data.</text>
</comment>
<feature type="compositionally biased region" description="Low complexity" evidence="5">
    <location>
        <begin position="294"/>
        <end position="310"/>
    </location>
</feature>
<dbReference type="PROSITE" id="PS01149">
    <property type="entry name" value="PSI_RSU"/>
    <property type="match status" value="1"/>
</dbReference>
<dbReference type="AlphaFoldDB" id="A0A2S4K0C6"/>
<dbReference type="InterPro" id="IPR042092">
    <property type="entry name" value="PsdUridine_s_RsuA/RluB/E/F_cat"/>
</dbReference>
<evidence type="ECO:0000256" key="4">
    <source>
        <dbReference type="RuleBase" id="RU003887"/>
    </source>
</evidence>
<keyword evidence="3" id="KW-0694">RNA-binding</keyword>
<dbReference type="InterPro" id="IPR006145">
    <property type="entry name" value="PsdUridine_synth_RsuA/RluA"/>
</dbReference>
<dbReference type="NCBIfam" id="TIGR00093">
    <property type="entry name" value="pseudouridine synthase"/>
    <property type="match status" value="1"/>
</dbReference>
<comment type="similarity">
    <text evidence="1 4">Belongs to the pseudouridine synthase RsuA family.</text>
</comment>
<dbReference type="GO" id="GO:0120159">
    <property type="term" value="F:rRNA pseudouridine synthase activity"/>
    <property type="evidence" value="ECO:0007669"/>
    <property type="project" value="UniProtKB-ARBA"/>
</dbReference>
<dbReference type="PANTHER" id="PTHR47683">
    <property type="entry name" value="PSEUDOURIDINE SYNTHASE FAMILY PROTEIN-RELATED"/>
    <property type="match status" value="1"/>
</dbReference>
<proteinExistence type="inferred from homology"/>
<feature type="compositionally biased region" description="Basic residues" evidence="5">
    <location>
        <begin position="279"/>
        <end position="290"/>
    </location>
</feature>
<evidence type="ECO:0000256" key="3">
    <source>
        <dbReference type="PROSITE-ProRule" id="PRU00182"/>
    </source>
</evidence>
<dbReference type="CDD" id="cd00165">
    <property type="entry name" value="S4"/>
    <property type="match status" value="1"/>
</dbReference>
<dbReference type="InterPro" id="IPR018496">
    <property type="entry name" value="PsdUridine_synth_RsuA/RluB_CS"/>
</dbReference>
<dbReference type="GO" id="GO:0000455">
    <property type="term" value="P:enzyme-directed rRNA pseudouridine synthesis"/>
    <property type="evidence" value="ECO:0007669"/>
    <property type="project" value="UniProtKB-ARBA"/>
</dbReference>
<dbReference type="SUPFAM" id="SSF55174">
    <property type="entry name" value="Alpha-L RNA-binding motif"/>
    <property type="match status" value="1"/>
</dbReference>
<evidence type="ECO:0000313" key="8">
    <source>
        <dbReference type="Proteomes" id="UP000237350"/>
    </source>
</evidence>
<dbReference type="GO" id="GO:0003723">
    <property type="term" value="F:RNA binding"/>
    <property type="evidence" value="ECO:0007669"/>
    <property type="project" value="UniProtKB-KW"/>
</dbReference>
<accession>A0A2S4K0C6</accession>
<dbReference type="Proteomes" id="UP000237350">
    <property type="component" value="Unassembled WGS sequence"/>
</dbReference>
<sequence>MDKTGHNNTRRLAIEAMRINRYLALANQGSRRSCEDLIRAGRVQVDGETVTDLSCRVGSESVVRVDGKIVYPDKQTIVYALNKPVRVLSSEADPEGRPLAIDYVRPLYSGHLFSIGRLDFLSSGLLLFTNDGDLAQRLMRPETAIDRVYTVETATPVPDEMLEQFSRGVIVEGIRYRCREYRRHAARRVSVILQEGKNREIRRVFSHFRIKVHRIYRVRYGSVTLGTLPEGEARPLTDEEVRRLQVIAGRKNRRPKPKSQDKPASPENPSRMKAARQVIVRRKKIVHKKPPGAATPSSSRNSSRPARQSGGSRGGRPGATPQGGKTRYRRKDPSHGSRD</sequence>